<evidence type="ECO:0000313" key="2">
    <source>
        <dbReference type="Proteomes" id="UP001367508"/>
    </source>
</evidence>
<protein>
    <submittedName>
        <fullName evidence="1">Uncharacterized protein</fullName>
    </submittedName>
</protein>
<name>A0AAN9L4T4_CANGL</name>
<dbReference type="Proteomes" id="UP001367508">
    <property type="component" value="Unassembled WGS sequence"/>
</dbReference>
<organism evidence="1 2">
    <name type="scientific">Canavalia gladiata</name>
    <name type="common">Sword bean</name>
    <name type="synonym">Dolichos gladiatus</name>
    <dbReference type="NCBI Taxonomy" id="3824"/>
    <lineage>
        <taxon>Eukaryota</taxon>
        <taxon>Viridiplantae</taxon>
        <taxon>Streptophyta</taxon>
        <taxon>Embryophyta</taxon>
        <taxon>Tracheophyta</taxon>
        <taxon>Spermatophyta</taxon>
        <taxon>Magnoliopsida</taxon>
        <taxon>eudicotyledons</taxon>
        <taxon>Gunneridae</taxon>
        <taxon>Pentapetalae</taxon>
        <taxon>rosids</taxon>
        <taxon>fabids</taxon>
        <taxon>Fabales</taxon>
        <taxon>Fabaceae</taxon>
        <taxon>Papilionoideae</taxon>
        <taxon>50 kb inversion clade</taxon>
        <taxon>NPAAA clade</taxon>
        <taxon>indigoferoid/millettioid clade</taxon>
        <taxon>Phaseoleae</taxon>
        <taxon>Canavalia</taxon>
    </lineage>
</organism>
<sequence length="253" mass="28654">MLKYQMRKKEVSMVKSLIRIKKWGEHNSDKNIKDVYFNDSEEERNSNINDGFGDGVRLNDELVPSLAGKEVESSFPKSWRPDPKTPIFATSITPKPKDSGLVSYAAWGTCGCDDVFNLCQELDSRSLTSGASKNCTNPIEVYTSSIGFRPGKWKLRNHLVLLMYCACFYNQLDSRDDQLDQLMSLAAVARAYPLDELTKEGILFEFTTRNIVMHGRYARLAKPRSYAWMRVPSSSAKAADVDPYLSTPRLLVE</sequence>
<reference evidence="1 2" key="1">
    <citation type="submission" date="2024-01" db="EMBL/GenBank/DDBJ databases">
        <title>The genomes of 5 underutilized Papilionoideae crops provide insights into root nodulation and disease resistanc.</title>
        <authorList>
            <person name="Jiang F."/>
        </authorList>
    </citation>
    <scope>NUCLEOTIDE SEQUENCE [LARGE SCALE GENOMIC DNA]</scope>
    <source>
        <strain evidence="1">LVBAO_FW01</strain>
        <tissue evidence="1">Leaves</tissue>
    </source>
</reference>
<accession>A0AAN9L4T4</accession>
<proteinExistence type="predicted"/>
<dbReference type="AlphaFoldDB" id="A0AAN9L4T4"/>
<evidence type="ECO:0000313" key="1">
    <source>
        <dbReference type="EMBL" id="KAK7328996.1"/>
    </source>
</evidence>
<gene>
    <name evidence="1" type="ORF">VNO77_23140</name>
</gene>
<comment type="caution">
    <text evidence="1">The sequence shown here is derived from an EMBL/GenBank/DDBJ whole genome shotgun (WGS) entry which is preliminary data.</text>
</comment>
<dbReference type="EMBL" id="JAYMYQ010000005">
    <property type="protein sequence ID" value="KAK7328996.1"/>
    <property type="molecule type" value="Genomic_DNA"/>
</dbReference>
<keyword evidence="2" id="KW-1185">Reference proteome</keyword>